<dbReference type="GO" id="GO:0003755">
    <property type="term" value="F:peptidyl-prolyl cis-trans isomerase activity"/>
    <property type="evidence" value="ECO:0007669"/>
    <property type="project" value="UniProtKB-KW"/>
</dbReference>
<dbReference type="PANTHER" id="PTHR10516">
    <property type="entry name" value="PEPTIDYL-PROLYL CIS-TRANS ISOMERASE"/>
    <property type="match status" value="1"/>
</dbReference>
<proteinExistence type="inferred from homology"/>
<dbReference type="EC" id="5.2.1.8" evidence="3 7"/>
<evidence type="ECO:0000313" key="9">
    <source>
        <dbReference type="EMBL" id="ODM21584.1"/>
    </source>
</evidence>
<dbReference type="PANTHER" id="PTHR10516:SF443">
    <property type="entry name" value="FK506-BINDING PROTEIN 59-RELATED"/>
    <property type="match status" value="1"/>
</dbReference>
<comment type="function">
    <text evidence="2">PPIases accelerate the folding of proteins. It catalyzes the cis-trans isomerization of proline imidic peptide bonds in oligopeptides.</text>
</comment>
<evidence type="ECO:0000256" key="6">
    <source>
        <dbReference type="ARBA" id="ARBA00038106"/>
    </source>
</evidence>
<keyword evidence="5 7" id="KW-0413">Isomerase</keyword>
<comment type="catalytic activity">
    <reaction evidence="1 7">
        <text>[protein]-peptidylproline (omega=180) = [protein]-peptidylproline (omega=0)</text>
        <dbReference type="Rhea" id="RHEA:16237"/>
        <dbReference type="Rhea" id="RHEA-COMP:10747"/>
        <dbReference type="Rhea" id="RHEA-COMP:10748"/>
        <dbReference type="ChEBI" id="CHEBI:83833"/>
        <dbReference type="ChEBI" id="CHEBI:83834"/>
        <dbReference type="EC" id="5.2.1.8"/>
    </reaction>
</comment>
<dbReference type="Gene3D" id="3.10.50.40">
    <property type="match status" value="1"/>
</dbReference>
<dbReference type="InterPro" id="IPR050689">
    <property type="entry name" value="FKBP-type_PPIase"/>
</dbReference>
<dbReference type="SUPFAM" id="SSF54534">
    <property type="entry name" value="FKBP-like"/>
    <property type="match status" value="1"/>
</dbReference>
<reference evidence="9 10" key="1">
    <citation type="journal article" date="2016" name="BMC Genomics">
        <title>Comparative genomic and transcriptomic analyses of the Fuzhuan brick tea-fermentation fungus Aspergillus cristatus.</title>
        <authorList>
            <person name="Ge Y."/>
            <person name="Wang Y."/>
            <person name="Liu Y."/>
            <person name="Tan Y."/>
            <person name="Ren X."/>
            <person name="Zhang X."/>
            <person name="Hyde K.D."/>
            <person name="Liu Y."/>
            <person name="Liu Z."/>
        </authorList>
    </citation>
    <scope>NUCLEOTIDE SEQUENCE [LARGE SCALE GENOMIC DNA]</scope>
    <source>
        <strain evidence="9 10">GZAAS20.1005</strain>
    </source>
</reference>
<evidence type="ECO:0000256" key="2">
    <source>
        <dbReference type="ARBA" id="ARBA00002388"/>
    </source>
</evidence>
<dbReference type="Pfam" id="PF00254">
    <property type="entry name" value="FKBP_C"/>
    <property type="match status" value="1"/>
</dbReference>
<accession>A0A1E3BKV9</accession>
<comment type="similarity">
    <text evidence="6">Belongs to the FKBP-type PPIase family. FKBP1 subfamily.</text>
</comment>
<gene>
    <name evidence="9" type="ORF">SI65_02428</name>
</gene>
<name>A0A1E3BKV9_ASPCR</name>
<keyword evidence="10" id="KW-1185">Reference proteome</keyword>
<evidence type="ECO:0000256" key="7">
    <source>
        <dbReference type="PROSITE-ProRule" id="PRU00277"/>
    </source>
</evidence>
<comment type="caution">
    <text evidence="9">The sequence shown here is derived from an EMBL/GenBank/DDBJ whole genome shotgun (WGS) entry which is preliminary data.</text>
</comment>
<dbReference type="PROSITE" id="PS50059">
    <property type="entry name" value="FKBP_PPIASE"/>
    <property type="match status" value="1"/>
</dbReference>
<evidence type="ECO:0000256" key="5">
    <source>
        <dbReference type="ARBA" id="ARBA00023235"/>
    </source>
</evidence>
<dbReference type="InterPro" id="IPR046357">
    <property type="entry name" value="PPIase_dom_sf"/>
</dbReference>
<evidence type="ECO:0000259" key="8">
    <source>
        <dbReference type="PROSITE" id="PS50059"/>
    </source>
</evidence>
<evidence type="ECO:0000313" key="10">
    <source>
        <dbReference type="Proteomes" id="UP000094569"/>
    </source>
</evidence>
<evidence type="ECO:0000256" key="1">
    <source>
        <dbReference type="ARBA" id="ARBA00000971"/>
    </source>
</evidence>
<dbReference type="Proteomes" id="UP000094569">
    <property type="component" value="Unassembled WGS sequence"/>
</dbReference>
<dbReference type="AlphaFoldDB" id="A0A1E3BKV9"/>
<evidence type="ECO:0000256" key="3">
    <source>
        <dbReference type="ARBA" id="ARBA00013194"/>
    </source>
</evidence>
<feature type="domain" description="PPIase FKBP-type" evidence="8">
    <location>
        <begin position="20"/>
        <end position="116"/>
    </location>
</feature>
<dbReference type="VEuPathDB" id="FungiDB:SI65_02428"/>
<evidence type="ECO:0000256" key="4">
    <source>
        <dbReference type="ARBA" id="ARBA00023110"/>
    </source>
</evidence>
<dbReference type="EMBL" id="JXNT01000002">
    <property type="protein sequence ID" value="ODM21584.1"/>
    <property type="molecule type" value="Genomic_DNA"/>
</dbReference>
<organism evidence="9 10">
    <name type="scientific">Aspergillus cristatus</name>
    <name type="common">Chinese Fuzhuan brick tea-fermentation fungus</name>
    <name type="synonym">Eurotium cristatum</name>
    <dbReference type="NCBI Taxonomy" id="573508"/>
    <lineage>
        <taxon>Eukaryota</taxon>
        <taxon>Fungi</taxon>
        <taxon>Dikarya</taxon>
        <taxon>Ascomycota</taxon>
        <taxon>Pezizomycotina</taxon>
        <taxon>Eurotiomycetes</taxon>
        <taxon>Eurotiomycetidae</taxon>
        <taxon>Eurotiales</taxon>
        <taxon>Aspergillaceae</taxon>
        <taxon>Aspergillus</taxon>
        <taxon>Aspergillus subgen. Aspergillus</taxon>
    </lineage>
</organism>
<dbReference type="GO" id="GO:0005737">
    <property type="term" value="C:cytoplasm"/>
    <property type="evidence" value="ECO:0007669"/>
    <property type="project" value="TreeGrafter"/>
</dbReference>
<dbReference type="OrthoDB" id="1902587at2759"/>
<keyword evidence="4 7" id="KW-0697">Rotamase</keyword>
<sequence>MGVTKQTLQPGNGVDYPQKNSLCAIDYTGALYDASKADNHFMGKEFDSSRSRGPLKVNIGIGRVIEGWDQGVLQMSLGEKAILTISSDSAYGPRGFPGLIPPHSDLVFECHLVSIDGKSV</sequence>
<dbReference type="InterPro" id="IPR001179">
    <property type="entry name" value="PPIase_FKBP_dom"/>
</dbReference>
<dbReference type="STRING" id="573508.A0A1E3BKV9"/>
<protein>
    <recommendedName>
        <fullName evidence="3 7">peptidylprolyl isomerase</fullName>
        <ecNumber evidence="3 7">5.2.1.8</ecNumber>
    </recommendedName>
</protein>